<dbReference type="AlphaFoldDB" id="A0AA86RJ56"/>
<keyword evidence="1" id="KW-0812">Transmembrane</keyword>
<dbReference type="EMBL" id="CAXDID020000020">
    <property type="protein sequence ID" value="CAL5986350.1"/>
    <property type="molecule type" value="Genomic_DNA"/>
</dbReference>
<protein>
    <submittedName>
        <fullName evidence="3">Hypothetical_protein</fullName>
    </submittedName>
</protein>
<comment type="caution">
    <text evidence="2">The sequence shown here is derived from an EMBL/GenBank/DDBJ whole genome shotgun (WGS) entry which is preliminary data.</text>
</comment>
<keyword evidence="1" id="KW-0472">Membrane</keyword>
<gene>
    <name evidence="2" type="ORF">HINF_LOCUS62981</name>
    <name evidence="3" type="ORF">HINF_LOCUS9363</name>
</gene>
<keyword evidence="1" id="KW-1133">Transmembrane helix</keyword>
<dbReference type="EMBL" id="CATOUU010001169">
    <property type="protein sequence ID" value="CAI9975336.1"/>
    <property type="molecule type" value="Genomic_DNA"/>
</dbReference>
<organism evidence="2">
    <name type="scientific">Hexamita inflata</name>
    <dbReference type="NCBI Taxonomy" id="28002"/>
    <lineage>
        <taxon>Eukaryota</taxon>
        <taxon>Metamonada</taxon>
        <taxon>Diplomonadida</taxon>
        <taxon>Hexamitidae</taxon>
        <taxon>Hexamitinae</taxon>
        <taxon>Hexamita</taxon>
    </lineage>
</organism>
<sequence length="201" mass="23428">MKLDLKSNYNALKKYFLIDVIATFCAYYSEALYAIQIANEIQMFRLFVLPYFLVREMLGKVLPRIIYEKDFTIHQLILSSSLVLRVLIFAFCYFSHDKFNPLVLSSITFIYTAESQIKLALHLCEYTTAHKAAFSWILKPMPSYILDGFARNHFVSFRIGQIPINFVWKICVGTFVTFVLKKFQTAAEYFALATLVLFEML</sequence>
<accession>A0AA86RJ56</accession>
<evidence type="ECO:0000313" key="2">
    <source>
        <dbReference type="EMBL" id="CAI9975336.1"/>
    </source>
</evidence>
<evidence type="ECO:0000256" key="1">
    <source>
        <dbReference type="SAM" id="Phobius"/>
    </source>
</evidence>
<reference evidence="2" key="1">
    <citation type="submission" date="2023-06" db="EMBL/GenBank/DDBJ databases">
        <authorList>
            <person name="Kurt Z."/>
        </authorList>
    </citation>
    <scope>NUCLEOTIDE SEQUENCE</scope>
</reference>
<evidence type="ECO:0000313" key="3">
    <source>
        <dbReference type="EMBL" id="CAL5986350.1"/>
    </source>
</evidence>
<evidence type="ECO:0000313" key="4">
    <source>
        <dbReference type="Proteomes" id="UP001642409"/>
    </source>
</evidence>
<proteinExistence type="predicted"/>
<reference evidence="3 4" key="2">
    <citation type="submission" date="2024-07" db="EMBL/GenBank/DDBJ databases">
        <authorList>
            <person name="Akdeniz Z."/>
        </authorList>
    </citation>
    <scope>NUCLEOTIDE SEQUENCE [LARGE SCALE GENOMIC DNA]</scope>
</reference>
<keyword evidence="4" id="KW-1185">Reference proteome</keyword>
<feature type="transmembrane region" description="Helical" evidence="1">
    <location>
        <begin position="75"/>
        <end position="96"/>
    </location>
</feature>
<feature type="transmembrane region" description="Helical" evidence="1">
    <location>
        <begin position="12"/>
        <end position="29"/>
    </location>
</feature>
<dbReference type="Proteomes" id="UP001642409">
    <property type="component" value="Unassembled WGS sequence"/>
</dbReference>
<name>A0AA86RJ56_9EUKA</name>